<sequence length="934" mass="104758">MMNNGVSFADEPSDEEFEWEEVHVPEELSIYQEFELELSTPAPRENIEITLQTQPKKSDSKKKAAAALHAQRVLRTTCHKIHTICLLGNARVRNKWLNDDLLHARLLSLTPMSLQNAFAMIHKSRIPDQNKRGRLFENAVNRLVEWWSHTFFTVLPTGHIVNRTFEEVQREIESQASGSGPVDPDSNDTECIRGVNSLMKHVLMQCGSRDTSSQLFTALCRALDIPARLVVSLQSVPWRSDAGKHGGGSSSKGKVPVTPAEYENSREGSEESEVANTSASVLSKQNGKAAPVIKLRKTKSRAISRRSTPSATGSSLYVTCTPPVFWTEVFSRADSRWLPVDPIRGIVNKRQVFDPSSTDTLSKAYRVPYNRMLYVVALEEDGFGRDVTARYARDYTAKVSKAQGLGAGPASARKQWWASVVQAITRPYRLSRDELEDDELHNHQLTEGMPTTLAGFKDHPLYVLARHLKRDEVIDSPTELGKFRGESVYPRSCVVSLKTAENWMRQGRIIRSGCQPMKMVKQRAVTISRQREMELALERAKEEGHSGGDGEVMQGLYAFSQTDLYQPDPIRDGIIPKNEFGNIDLYVPSMLPLGAVHIPFKGVAKIAKKLEFDYAEAVTGFEFKKRRAFPVIEGIVVAAENENTIIEAYIESEQDAEERARAKRFDQVCKRWVRLIQGLRIRDRLQKQYASNQAAEQAPDEHWQDTQILEADEEEPGGFLVTADDIVQPFHLPSNMHKLALSTDDNQSVNVKQAVTDENSILMEEMLPHNWGTQDGDGYMVTDDNSVPPSRPIDLVPKTMHELAKYHARLEESKKSESSFPGPAEAGPSSTSINTRKRTARPSNSQQPTGDKVSVPTSRPKRTRTSRKRTRRPGESVSDDDAKPSPSKRVRGRNPGAVDTAPSPRILRPRAPKSAARVQEEHETEEAYRQAVEE</sequence>
<dbReference type="Pfam" id="PF10405">
    <property type="entry name" value="BHD_3"/>
    <property type="match status" value="1"/>
</dbReference>
<comment type="subcellular location">
    <subcellularLocation>
        <location evidence="1">Nucleus</location>
    </subcellularLocation>
</comment>
<dbReference type="InterPro" id="IPR038765">
    <property type="entry name" value="Papain-like_cys_pep_sf"/>
</dbReference>
<dbReference type="SMART" id="SM01032">
    <property type="entry name" value="BHD_3"/>
    <property type="match status" value="1"/>
</dbReference>
<evidence type="ECO:0000259" key="7">
    <source>
        <dbReference type="SMART" id="SM01030"/>
    </source>
</evidence>
<feature type="compositionally biased region" description="Basic residues" evidence="6">
    <location>
        <begin position="859"/>
        <end position="871"/>
    </location>
</feature>
<protein>
    <recommendedName>
        <fullName evidence="12">Rad4 beta-hairpin domain-containing protein</fullName>
    </recommendedName>
</protein>
<evidence type="ECO:0000259" key="9">
    <source>
        <dbReference type="SMART" id="SM01032"/>
    </source>
</evidence>
<evidence type="ECO:0000313" key="10">
    <source>
        <dbReference type="EMBL" id="KIM54814.1"/>
    </source>
</evidence>
<dbReference type="InterPro" id="IPR042488">
    <property type="entry name" value="Rad4_BHD3_sf"/>
</dbReference>
<feature type="compositionally biased region" description="Basic and acidic residues" evidence="6">
    <location>
        <begin position="918"/>
        <end position="934"/>
    </location>
</feature>
<dbReference type="GO" id="GO:0006289">
    <property type="term" value="P:nucleotide-excision repair"/>
    <property type="evidence" value="ECO:0007669"/>
    <property type="project" value="InterPro"/>
</dbReference>
<dbReference type="OrthoDB" id="300780at2759"/>
<dbReference type="PANTHER" id="PTHR12135">
    <property type="entry name" value="DNA REPAIR PROTEIN XP-C / RAD4"/>
    <property type="match status" value="1"/>
</dbReference>
<dbReference type="EMBL" id="KN822146">
    <property type="protein sequence ID" value="KIM54814.1"/>
    <property type="molecule type" value="Genomic_DNA"/>
</dbReference>
<dbReference type="Gene3D" id="3.30.70.2460">
    <property type="entry name" value="Rad4, beta-hairpin domain BHD3"/>
    <property type="match status" value="1"/>
</dbReference>
<dbReference type="Gene3D" id="2.20.20.110">
    <property type="entry name" value="Rad4, beta-hairpin domain BHD1"/>
    <property type="match status" value="1"/>
</dbReference>
<feature type="domain" description="Rad4 beta-hairpin" evidence="8">
    <location>
        <begin position="497"/>
        <end position="568"/>
    </location>
</feature>
<evidence type="ECO:0000256" key="3">
    <source>
        <dbReference type="ARBA" id="ARBA00022763"/>
    </source>
</evidence>
<gene>
    <name evidence="10" type="ORF">SCLCIDRAFT_1151862</name>
</gene>
<feature type="domain" description="Rad4 beta-hairpin" evidence="7">
    <location>
        <begin position="445"/>
        <end position="495"/>
    </location>
</feature>
<evidence type="ECO:0000256" key="5">
    <source>
        <dbReference type="ARBA" id="ARBA00023242"/>
    </source>
</evidence>
<dbReference type="Gene3D" id="3.90.260.10">
    <property type="entry name" value="Transglutaminase-like"/>
    <property type="match status" value="1"/>
</dbReference>
<dbReference type="SMART" id="SM01030">
    <property type="entry name" value="BHD_1"/>
    <property type="match status" value="1"/>
</dbReference>
<keyword evidence="4" id="KW-0234">DNA repair</keyword>
<dbReference type="InterPro" id="IPR036985">
    <property type="entry name" value="Transglutaminase-like_sf"/>
</dbReference>
<dbReference type="SUPFAM" id="SSF54001">
    <property type="entry name" value="Cysteine proteinases"/>
    <property type="match status" value="1"/>
</dbReference>
<dbReference type="InterPro" id="IPR018328">
    <property type="entry name" value="Rad4_beta-hairpin_dom3"/>
</dbReference>
<keyword evidence="11" id="KW-1185">Reference proteome</keyword>
<dbReference type="Proteomes" id="UP000053989">
    <property type="component" value="Unassembled WGS sequence"/>
</dbReference>
<evidence type="ECO:0000256" key="6">
    <source>
        <dbReference type="SAM" id="MobiDB-lite"/>
    </source>
</evidence>
<evidence type="ECO:0000256" key="2">
    <source>
        <dbReference type="ARBA" id="ARBA00009525"/>
    </source>
</evidence>
<dbReference type="GO" id="GO:0006298">
    <property type="term" value="P:mismatch repair"/>
    <property type="evidence" value="ECO:0007669"/>
    <property type="project" value="TreeGrafter"/>
</dbReference>
<dbReference type="InterPro" id="IPR018325">
    <property type="entry name" value="Rad4/PNGase_transGLS-fold"/>
</dbReference>
<dbReference type="InterPro" id="IPR004583">
    <property type="entry name" value="DNA_repair_Rad4"/>
</dbReference>
<dbReference type="GO" id="GO:0000111">
    <property type="term" value="C:nucleotide-excision repair factor 2 complex"/>
    <property type="evidence" value="ECO:0007669"/>
    <property type="project" value="TreeGrafter"/>
</dbReference>
<reference evidence="10 11" key="1">
    <citation type="submission" date="2014-04" db="EMBL/GenBank/DDBJ databases">
        <authorList>
            <consortium name="DOE Joint Genome Institute"/>
            <person name="Kuo A."/>
            <person name="Kohler A."/>
            <person name="Nagy L.G."/>
            <person name="Floudas D."/>
            <person name="Copeland A."/>
            <person name="Barry K.W."/>
            <person name="Cichocki N."/>
            <person name="Veneault-Fourrey C."/>
            <person name="LaButti K."/>
            <person name="Lindquist E.A."/>
            <person name="Lipzen A."/>
            <person name="Lundell T."/>
            <person name="Morin E."/>
            <person name="Murat C."/>
            <person name="Sun H."/>
            <person name="Tunlid A."/>
            <person name="Henrissat B."/>
            <person name="Grigoriev I.V."/>
            <person name="Hibbett D.S."/>
            <person name="Martin F."/>
            <person name="Nordberg H.P."/>
            <person name="Cantor M.N."/>
            <person name="Hua S.X."/>
        </authorList>
    </citation>
    <scope>NUCLEOTIDE SEQUENCE [LARGE SCALE GENOMIC DNA]</scope>
    <source>
        <strain evidence="10 11">Foug A</strain>
    </source>
</reference>
<proteinExistence type="inferred from homology"/>
<dbReference type="GO" id="GO:0003697">
    <property type="term" value="F:single-stranded DNA binding"/>
    <property type="evidence" value="ECO:0007669"/>
    <property type="project" value="TreeGrafter"/>
</dbReference>
<reference evidence="11" key="2">
    <citation type="submission" date="2015-01" db="EMBL/GenBank/DDBJ databases">
        <title>Evolutionary Origins and Diversification of the Mycorrhizal Mutualists.</title>
        <authorList>
            <consortium name="DOE Joint Genome Institute"/>
            <consortium name="Mycorrhizal Genomics Consortium"/>
            <person name="Kohler A."/>
            <person name="Kuo A."/>
            <person name="Nagy L.G."/>
            <person name="Floudas D."/>
            <person name="Copeland A."/>
            <person name="Barry K.W."/>
            <person name="Cichocki N."/>
            <person name="Veneault-Fourrey C."/>
            <person name="LaButti K."/>
            <person name="Lindquist E.A."/>
            <person name="Lipzen A."/>
            <person name="Lundell T."/>
            <person name="Morin E."/>
            <person name="Murat C."/>
            <person name="Riley R."/>
            <person name="Ohm R."/>
            <person name="Sun H."/>
            <person name="Tunlid A."/>
            <person name="Henrissat B."/>
            <person name="Grigoriev I.V."/>
            <person name="Hibbett D.S."/>
            <person name="Martin F."/>
        </authorList>
    </citation>
    <scope>NUCLEOTIDE SEQUENCE [LARGE SCALE GENOMIC DNA]</scope>
    <source>
        <strain evidence="11">Foug A</strain>
    </source>
</reference>
<evidence type="ECO:0000313" key="11">
    <source>
        <dbReference type="Proteomes" id="UP000053989"/>
    </source>
</evidence>
<evidence type="ECO:0000256" key="1">
    <source>
        <dbReference type="ARBA" id="ARBA00004123"/>
    </source>
</evidence>
<evidence type="ECO:0008006" key="12">
    <source>
        <dbReference type="Google" id="ProtNLM"/>
    </source>
</evidence>
<dbReference type="Pfam" id="PF10404">
    <property type="entry name" value="BHD_2"/>
    <property type="match status" value="1"/>
</dbReference>
<feature type="region of interest" description="Disordered" evidence="6">
    <location>
        <begin position="240"/>
        <end position="281"/>
    </location>
</feature>
<dbReference type="STRING" id="1036808.A0A0C3DEJ9"/>
<keyword evidence="5" id="KW-0539">Nucleus</keyword>
<dbReference type="AlphaFoldDB" id="A0A0C3DEJ9"/>
<organism evidence="10 11">
    <name type="scientific">Scleroderma citrinum Foug A</name>
    <dbReference type="NCBI Taxonomy" id="1036808"/>
    <lineage>
        <taxon>Eukaryota</taxon>
        <taxon>Fungi</taxon>
        <taxon>Dikarya</taxon>
        <taxon>Basidiomycota</taxon>
        <taxon>Agaricomycotina</taxon>
        <taxon>Agaricomycetes</taxon>
        <taxon>Agaricomycetidae</taxon>
        <taxon>Boletales</taxon>
        <taxon>Sclerodermatineae</taxon>
        <taxon>Sclerodermataceae</taxon>
        <taxon>Scleroderma</taxon>
    </lineage>
</organism>
<feature type="domain" description="Rad4 beta-hairpin" evidence="9">
    <location>
        <begin position="575"/>
        <end position="649"/>
    </location>
</feature>
<keyword evidence="3" id="KW-0227">DNA damage</keyword>
<dbReference type="Gene3D" id="3.30.60.290">
    <property type="entry name" value="Rad4, beta-hairpin domain BHD2"/>
    <property type="match status" value="1"/>
</dbReference>
<dbReference type="InterPro" id="IPR018327">
    <property type="entry name" value="BHD_2"/>
</dbReference>
<dbReference type="FunCoup" id="A0A0C3DEJ9">
    <property type="interactions" value="86"/>
</dbReference>
<dbReference type="Pfam" id="PF10403">
    <property type="entry name" value="BHD_1"/>
    <property type="match status" value="1"/>
</dbReference>
<dbReference type="GO" id="GO:0005737">
    <property type="term" value="C:cytoplasm"/>
    <property type="evidence" value="ECO:0007669"/>
    <property type="project" value="TreeGrafter"/>
</dbReference>
<evidence type="ECO:0000256" key="4">
    <source>
        <dbReference type="ARBA" id="ARBA00023204"/>
    </source>
</evidence>
<evidence type="ECO:0000259" key="8">
    <source>
        <dbReference type="SMART" id="SM01031"/>
    </source>
</evidence>
<name>A0A0C3DEJ9_9AGAM</name>
<dbReference type="GO" id="GO:0071942">
    <property type="term" value="C:XPC complex"/>
    <property type="evidence" value="ECO:0007669"/>
    <property type="project" value="TreeGrafter"/>
</dbReference>
<comment type="similarity">
    <text evidence="2">Belongs to the XPC family.</text>
</comment>
<dbReference type="Pfam" id="PF03835">
    <property type="entry name" value="Rad4"/>
    <property type="match status" value="1"/>
</dbReference>
<dbReference type="InParanoid" id="A0A0C3DEJ9"/>
<dbReference type="PANTHER" id="PTHR12135:SF0">
    <property type="entry name" value="DNA REPAIR PROTEIN COMPLEMENTING XP-C CELLS"/>
    <property type="match status" value="1"/>
</dbReference>
<feature type="region of interest" description="Disordered" evidence="6">
    <location>
        <begin position="773"/>
        <end position="796"/>
    </location>
</feature>
<feature type="region of interest" description="Disordered" evidence="6">
    <location>
        <begin position="810"/>
        <end position="934"/>
    </location>
</feature>
<dbReference type="FunFam" id="3.30.70.2460:FF:000001">
    <property type="entry name" value="DNA repair protein Rad4 family"/>
    <property type="match status" value="1"/>
</dbReference>
<dbReference type="InterPro" id="IPR018326">
    <property type="entry name" value="Rad4_beta-hairpin_dom1"/>
</dbReference>
<dbReference type="GO" id="GO:0003684">
    <property type="term" value="F:damaged DNA binding"/>
    <property type="evidence" value="ECO:0007669"/>
    <property type="project" value="InterPro"/>
</dbReference>
<dbReference type="HOGENOM" id="CLU_003639_2_0_1"/>
<accession>A0A0C3DEJ9</accession>
<dbReference type="SMART" id="SM01031">
    <property type="entry name" value="BHD_2"/>
    <property type="match status" value="1"/>
</dbReference>